<protein>
    <submittedName>
        <fullName evidence="1">Uncharacterized protein</fullName>
    </submittedName>
</protein>
<gene>
    <name evidence="1" type="ORF">DFR38_12937</name>
</gene>
<evidence type="ECO:0000313" key="2">
    <source>
        <dbReference type="Proteomes" id="UP000248395"/>
    </source>
</evidence>
<name>A0A318IWN8_9NEIS</name>
<keyword evidence="2" id="KW-1185">Reference proteome</keyword>
<proteinExistence type="predicted"/>
<reference evidence="1 2" key="1">
    <citation type="submission" date="2018-05" db="EMBL/GenBank/DDBJ databases">
        <title>Genomic Encyclopedia of Type Strains, Phase IV (KMG-IV): sequencing the most valuable type-strain genomes for metagenomic binning, comparative biology and taxonomic classification.</title>
        <authorList>
            <person name="Goeker M."/>
        </authorList>
    </citation>
    <scope>NUCLEOTIDE SEQUENCE [LARGE SCALE GENOMIC DNA]</scope>
    <source>
        <strain evidence="1 2">DSM 25134</strain>
    </source>
</reference>
<comment type="caution">
    <text evidence="1">The sequence shown here is derived from an EMBL/GenBank/DDBJ whole genome shotgun (WGS) entry which is preliminary data.</text>
</comment>
<dbReference type="AlphaFoldDB" id="A0A318IWN8"/>
<evidence type="ECO:0000313" key="1">
    <source>
        <dbReference type="EMBL" id="PXX39889.1"/>
    </source>
</evidence>
<dbReference type="EMBL" id="QJKC01000029">
    <property type="protein sequence ID" value="PXX39889.1"/>
    <property type="molecule type" value="Genomic_DNA"/>
</dbReference>
<sequence>MIVNINGIDNDARDILCFIVKLSIRLSQSLPATFNRLLTYPMTLAMVTTPKSKTSHGQSARLFLADTSHASTLAWRKS</sequence>
<accession>A0A318IWN8</accession>
<dbReference type="Proteomes" id="UP000248395">
    <property type="component" value="Unassembled WGS sequence"/>
</dbReference>
<organism evidence="1 2">
    <name type="scientific">Aquitalea magnusonii</name>
    <dbReference type="NCBI Taxonomy" id="332411"/>
    <lineage>
        <taxon>Bacteria</taxon>
        <taxon>Pseudomonadati</taxon>
        <taxon>Pseudomonadota</taxon>
        <taxon>Betaproteobacteria</taxon>
        <taxon>Neisseriales</taxon>
        <taxon>Chromobacteriaceae</taxon>
        <taxon>Aquitalea</taxon>
    </lineage>
</organism>